<dbReference type="Pfam" id="PF01261">
    <property type="entry name" value="AP_endonuc_2"/>
    <property type="match status" value="1"/>
</dbReference>
<accession>A0A520S0I5</accession>
<proteinExistence type="predicted"/>
<dbReference type="InterPro" id="IPR036237">
    <property type="entry name" value="Xyl_isomerase-like_sf"/>
</dbReference>
<dbReference type="AlphaFoldDB" id="A0A520S0I5"/>
<dbReference type="GO" id="GO:0016853">
    <property type="term" value="F:isomerase activity"/>
    <property type="evidence" value="ECO:0007669"/>
    <property type="project" value="UniProtKB-KW"/>
</dbReference>
<evidence type="ECO:0000313" key="2">
    <source>
        <dbReference type="EMBL" id="RZO75973.1"/>
    </source>
</evidence>
<dbReference type="EMBL" id="SHAH01000041">
    <property type="protein sequence ID" value="RZO75973.1"/>
    <property type="molecule type" value="Genomic_DNA"/>
</dbReference>
<dbReference type="PANTHER" id="PTHR12110:SF21">
    <property type="entry name" value="XYLOSE ISOMERASE-LIKE TIM BARREL DOMAIN-CONTAINING PROTEIN"/>
    <property type="match status" value="1"/>
</dbReference>
<name>A0A520S0I5_9GAMM</name>
<protein>
    <submittedName>
        <fullName evidence="2">Sugar phosphate isomerase/epimerase</fullName>
    </submittedName>
</protein>
<dbReference type="PANTHER" id="PTHR12110">
    <property type="entry name" value="HYDROXYPYRUVATE ISOMERASE"/>
    <property type="match status" value="1"/>
</dbReference>
<organism evidence="2 3">
    <name type="scientific">OM182 bacterium</name>
    <dbReference type="NCBI Taxonomy" id="2510334"/>
    <lineage>
        <taxon>Bacteria</taxon>
        <taxon>Pseudomonadati</taxon>
        <taxon>Pseudomonadota</taxon>
        <taxon>Gammaproteobacteria</taxon>
        <taxon>OMG group</taxon>
        <taxon>OM182 clade</taxon>
    </lineage>
</organism>
<dbReference type="Gene3D" id="3.20.20.150">
    <property type="entry name" value="Divalent-metal-dependent TIM barrel enzymes"/>
    <property type="match status" value="1"/>
</dbReference>
<evidence type="ECO:0000313" key="3">
    <source>
        <dbReference type="Proteomes" id="UP000320404"/>
    </source>
</evidence>
<dbReference type="Proteomes" id="UP000320404">
    <property type="component" value="Unassembled WGS sequence"/>
</dbReference>
<keyword evidence="2" id="KW-0413">Isomerase</keyword>
<gene>
    <name evidence="2" type="ORF">EVA69_03555</name>
</gene>
<comment type="caution">
    <text evidence="2">The sequence shown here is derived from an EMBL/GenBank/DDBJ whole genome shotgun (WGS) entry which is preliminary data.</text>
</comment>
<sequence>MRTIKGPAIFLAQFVGEEAPFNSLESISSWAADHGFKGIQIPSWESSLFDLNLAAESQGYCDDLRGMLADRGIEITELSTHLQGQLVAVHPAYDEMFDGFAAPEVQGNPKARQIWAVEQLLLAAKASKNLGLTTHASFPGALAWPYFYPWPQRPAGLVESAFDELAKRWLPILNAFDDAGVDIGFEIHPGEDLHDGVTFEMFLERVHNHPRCNILYDPSHLILQQLDYLGFMDAYKDRIKLVHIKDAEFNPTARQGVYGGYQSWVDRAGRFRSLGDGQVEFKSIFSKLAANDFDGWAVLEWECCLKHPEQGAREGAVFIRDHIIQVTDKAFDDFADSGTDDASNRRILGLS</sequence>
<dbReference type="InterPro" id="IPR050312">
    <property type="entry name" value="IolE/XylAMocC-like"/>
</dbReference>
<dbReference type="SUPFAM" id="SSF51658">
    <property type="entry name" value="Xylose isomerase-like"/>
    <property type="match status" value="1"/>
</dbReference>
<evidence type="ECO:0000259" key="1">
    <source>
        <dbReference type="Pfam" id="PF01261"/>
    </source>
</evidence>
<reference evidence="2 3" key="1">
    <citation type="submission" date="2019-02" db="EMBL/GenBank/DDBJ databases">
        <title>Prokaryotic population dynamics and viral predation in marine succession experiment using metagenomics: the confinement effect.</title>
        <authorList>
            <person name="Haro-Moreno J.M."/>
            <person name="Rodriguez-Valera F."/>
            <person name="Lopez-Perez M."/>
        </authorList>
    </citation>
    <scope>NUCLEOTIDE SEQUENCE [LARGE SCALE GENOMIC DNA]</scope>
    <source>
        <strain evidence="2">MED-G158</strain>
    </source>
</reference>
<dbReference type="InterPro" id="IPR013022">
    <property type="entry name" value="Xyl_isomerase-like_TIM-brl"/>
</dbReference>
<feature type="domain" description="Xylose isomerase-like TIM barrel" evidence="1">
    <location>
        <begin position="30"/>
        <end position="321"/>
    </location>
</feature>